<proteinExistence type="predicted"/>
<gene>
    <name evidence="1" type="ORF">ORY91_000060</name>
    <name evidence="2" type="ORF">V9W64_10640</name>
</gene>
<dbReference type="EMBL" id="CP146598">
    <property type="protein sequence ID" value="WWY03120.1"/>
    <property type="molecule type" value="Genomic_DNA"/>
</dbReference>
<evidence type="ECO:0000313" key="1">
    <source>
        <dbReference type="EMBL" id="MDD9328791.1"/>
    </source>
</evidence>
<keyword evidence="3" id="KW-1185">Reference proteome</keyword>
<reference evidence="2" key="2">
    <citation type="submission" date="2024-02" db="EMBL/GenBank/DDBJ databases">
        <title>Neisseria leonii sp. nov.</title>
        <authorList>
            <person name="Boutroux M."/>
            <person name="Favre-Rochex S."/>
            <person name="Gorgette O."/>
            <person name="Touak G."/>
            <person name="Muhle E."/>
            <person name="Chesneau O."/>
            <person name="Clermont D."/>
            <person name="Rahi P."/>
        </authorList>
    </citation>
    <scope>NUCLEOTIDE SEQUENCE</scope>
    <source>
        <strain evidence="2">51.81</strain>
    </source>
</reference>
<protein>
    <submittedName>
        <fullName evidence="1">Uncharacterized protein</fullName>
    </submittedName>
</protein>
<evidence type="ECO:0000313" key="3">
    <source>
        <dbReference type="Proteomes" id="UP001149607"/>
    </source>
</evidence>
<dbReference type="Proteomes" id="UP001149607">
    <property type="component" value="Chromosome"/>
</dbReference>
<dbReference type="RefSeq" id="WP_274585835.1">
    <property type="nucleotide sequence ID" value="NZ_CP146598.1"/>
</dbReference>
<name>A0A9X4E337_9NEIS</name>
<dbReference type="EMBL" id="JAPQFL010000013">
    <property type="protein sequence ID" value="MDD9328791.1"/>
    <property type="molecule type" value="Genomic_DNA"/>
</dbReference>
<reference evidence="1" key="1">
    <citation type="submission" date="2022-10" db="EMBL/GenBank/DDBJ databases">
        <authorList>
            <person name="Boutroux M."/>
        </authorList>
    </citation>
    <scope>NUCLEOTIDE SEQUENCE</scope>
    <source>
        <strain evidence="1">51.81</strain>
    </source>
</reference>
<organism evidence="1">
    <name type="scientific">Neisseria leonii</name>
    <dbReference type="NCBI Taxonomy" id="2995413"/>
    <lineage>
        <taxon>Bacteria</taxon>
        <taxon>Pseudomonadati</taxon>
        <taxon>Pseudomonadota</taxon>
        <taxon>Betaproteobacteria</taxon>
        <taxon>Neisseriales</taxon>
        <taxon>Neisseriaceae</taxon>
        <taxon>Neisseria</taxon>
    </lineage>
</organism>
<dbReference type="AlphaFoldDB" id="A0A9X4E337"/>
<sequence>MNREIFAKARACEWVMGSHPLITRDEPPTDEEWAAWFDSVLAGTADLDATDEDGYPVYCLTEMWSGAFMTETALTECYELVMYALEKTETAA</sequence>
<evidence type="ECO:0000313" key="2">
    <source>
        <dbReference type="EMBL" id="WWY03120.1"/>
    </source>
</evidence>
<accession>A0A9X4E337</accession>